<dbReference type="GO" id="GO:0003918">
    <property type="term" value="F:DNA topoisomerase type II (double strand cut, ATP-hydrolyzing) activity"/>
    <property type="evidence" value="ECO:0007669"/>
    <property type="project" value="UniProtKB-EC"/>
</dbReference>
<evidence type="ECO:0000256" key="4">
    <source>
        <dbReference type="ARBA" id="ARBA00006559"/>
    </source>
</evidence>
<comment type="subcellular location">
    <subcellularLocation>
        <location evidence="3">Nucleus</location>
    </subcellularLocation>
</comment>
<evidence type="ECO:0000256" key="1">
    <source>
        <dbReference type="ARBA" id="ARBA00000185"/>
    </source>
</evidence>
<evidence type="ECO:0000256" key="10">
    <source>
        <dbReference type="ARBA" id="ARBA00023235"/>
    </source>
</evidence>
<proteinExistence type="inferred from homology"/>
<protein>
    <recommendedName>
        <fullName evidence="5">DNA topoisomerase (ATP-hydrolyzing)</fullName>
        <ecNumber evidence="5">5.6.2.2</ecNumber>
    </recommendedName>
</protein>
<evidence type="ECO:0000256" key="12">
    <source>
        <dbReference type="PROSITE-ProRule" id="PRU01385"/>
    </source>
</evidence>
<evidence type="ECO:0000256" key="9">
    <source>
        <dbReference type="ARBA" id="ARBA00023125"/>
    </source>
</evidence>
<comment type="similarity">
    <text evidence="4 12">Belongs to the TOP6A family.</text>
</comment>
<dbReference type="EC" id="5.6.2.2" evidence="5"/>
<dbReference type="PANTHER" id="PTHR10848">
    <property type="entry name" value="MEIOTIC RECOMBINATION PROTEIN SPO11"/>
    <property type="match status" value="1"/>
</dbReference>
<evidence type="ECO:0000256" key="11">
    <source>
        <dbReference type="ARBA" id="ARBA00023242"/>
    </source>
</evidence>
<keyword evidence="8" id="KW-0799">Topoisomerase</keyword>
<dbReference type="GO" id="GO:0000228">
    <property type="term" value="C:nuclear chromosome"/>
    <property type="evidence" value="ECO:0007669"/>
    <property type="project" value="TreeGrafter"/>
</dbReference>
<dbReference type="Gene3D" id="1.10.10.10">
    <property type="entry name" value="Winged helix-like DNA-binding domain superfamily/Winged helix DNA-binding domain"/>
    <property type="match status" value="1"/>
</dbReference>
<keyword evidence="16" id="KW-1185">Reference proteome</keyword>
<dbReference type="PRINTS" id="PR01551">
    <property type="entry name" value="SPO11HOMOLOG"/>
</dbReference>
<dbReference type="GO" id="GO:0042138">
    <property type="term" value="P:meiotic DNA double-strand break formation"/>
    <property type="evidence" value="ECO:0007669"/>
    <property type="project" value="InterPro"/>
</dbReference>
<feature type="domain" description="Topoisomerase 6 subunit A/Spo11 TOPRIM" evidence="14">
    <location>
        <begin position="247"/>
        <end position="416"/>
    </location>
</feature>
<evidence type="ECO:0000256" key="8">
    <source>
        <dbReference type="ARBA" id="ARBA00023029"/>
    </source>
</evidence>
<gene>
    <name evidence="15" type="ORF">N7494_011289</name>
</gene>
<dbReference type="InterPro" id="IPR013049">
    <property type="entry name" value="Spo11/TopoVI_A_N"/>
</dbReference>
<dbReference type="EMBL" id="JAQIZZ010000008">
    <property type="protein sequence ID" value="KAJ5524639.1"/>
    <property type="molecule type" value="Genomic_DNA"/>
</dbReference>
<dbReference type="Gene3D" id="3.40.1360.10">
    <property type="match status" value="1"/>
</dbReference>
<comment type="caution">
    <text evidence="15">The sequence shown here is derived from an EMBL/GenBank/DDBJ whole genome shotgun (WGS) entry which is preliminary data.</text>
</comment>
<keyword evidence="11" id="KW-0539">Nucleus</keyword>
<dbReference type="Pfam" id="PF21180">
    <property type="entry name" value="TOP6A-Spo11_Toprim"/>
    <property type="match status" value="1"/>
</dbReference>
<dbReference type="InterPro" id="IPR034136">
    <property type="entry name" value="TOPRIM_Topo6A/Spo11"/>
</dbReference>
<evidence type="ECO:0000313" key="15">
    <source>
        <dbReference type="EMBL" id="KAJ5524639.1"/>
    </source>
</evidence>
<dbReference type="AlphaFoldDB" id="A0AAD6CM16"/>
<evidence type="ECO:0000256" key="3">
    <source>
        <dbReference type="ARBA" id="ARBA00004123"/>
    </source>
</evidence>
<evidence type="ECO:0000256" key="6">
    <source>
        <dbReference type="ARBA" id="ARBA00022723"/>
    </source>
</evidence>
<dbReference type="InterPro" id="IPR002815">
    <property type="entry name" value="Spo11/TopoVI_A"/>
</dbReference>
<dbReference type="InterPro" id="IPR036388">
    <property type="entry name" value="WH-like_DNA-bd_sf"/>
</dbReference>
<dbReference type="PROSITE" id="PS52041">
    <property type="entry name" value="TOPO_IIB"/>
    <property type="match status" value="1"/>
</dbReference>
<sequence length="433" mass="48784">MDLIQVNNGSGHVFCPIRMDMCSTTMSNYCTLKLYNHPMAQPSIITHPSMTGDAGESSVRTYIDNTLTTLLHELSLSPSEGQPSVTLRRRTNPAGYKVNPQNGALEAIEPVVSYRTYSWPGNSAFEAWRFTIIVRILSVIDEAIRVGQLISKRRVDPWDIYYIDPAYFRSQHVVDKIVDDLAYTIGVDRAALNIEAAGKGLVTGPFILRRDSQIVLDARSSAQGGHQDTLIPRIQENDEIDIFGARWVLIIEKEAVFHRLARNNYHMTALAGKGILITGKGYPDICTRAFIRRLFDFASNSNRRPPPIYALVDGDPDGISIMSTYKYGSLAHLHENARLAVPGLKYLGIRISDAVRVSDVSEGVLLSLTPRDRRKIHSMLRNSPIWADDGPEPEWRVELQRMLMLNVKAEIETIYERDGGLEAWIDRRMFRQA</sequence>
<evidence type="ECO:0000256" key="7">
    <source>
        <dbReference type="ARBA" id="ARBA00022842"/>
    </source>
</evidence>
<evidence type="ECO:0000259" key="13">
    <source>
        <dbReference type="Pfam" id="PF04406"/>
    </source>
</evidence>
<dbReference type="GO" id="GO:0003677">
    <property type="term" value="F:DNA binding"/>
    <property type="evidence" value="ECO:0007669"/>
    <property type="project" value="UniProtKB-UniRule"/>
</dbReference>
<dbReference type="InterPro" id="IPR036078">
    <property type="entry name" value="Spo11/TopoVI_A_sf"/>
</dbReference>
<dbReference type="InterPro" id="IPR013048">
    <property type="entry name" value="Meiotic_Spo11"/>
</dbReference>
<dbReference type="SUPFAM" id="SSF56726">
    <property type="entry name" value="DNA topoisomerase IV, alpha subunit"/>
    <property type="match status" value="1"/>
</dbReference>
<reference evidence="15 16" key="1">
    <citation type="journal article" date="2023" name="IMA Fungus">
        <title>Comparative genomic study of the Penicillium genus elucidates a diverse pangenome and 15 lateral gene transfer events.</title>
        <authorList>
            <person name="Petersen C."/>
            <person name="Sorensen T."/>
            <person name="Nielsen M.R."/>
            <person name="Sondergaard T.E."/>
            <person name="Sorensen J.L."/>
            <person name="Fitzpatrick D.A."/>
            <person name="Frisvad J.C."/>
            <person name="Nielsen K.L."/>
        </authorList>
    </citation>
    <scope>NUCLEOTIDE SEQUENCE [LARGE SCALE GENOMIC DNA]</scope>
    <source>
        <strain evidence="15 16">IBT 35679</strain>
    </source>
</reference>
<name>A0AAD6CM16_9EURO</name>
<keyword evidence="7" id="KW-0460">Magnesium</keyword>
<dbReference type="GO" id="GO:0046872">
    <property type="term" value="F:metal ion binding"/>
    <property type="evidence" value="ECO:0007669"/>
    <property type="project" value="UniProtKB-KW"/>
</dbReference>
<dbReference type="GO" id="GO:0005524">
    <property type="term" value="F:ATP binding"/>
    <property type="evidence" value="ECO:0007669"/>
    <property type="project" value="InterPro"/>
</dbReference>
<dbReference type="Pfam" id="PF04406">
    <property type="entry name" value="TP6A_N"/>
    <property type="match status" value="1"/>
</dbReference>
<comment type="caution">
    <text evidence="12">Lacks conserved residue(s) required for the propagation of feature annotation.</text>
</comment>
<dbReference type="GO" id="GO:0000706">
    <property type="term" value="P:meiotic DNA double-strand break processing"/>
    <property type="evidence" value="ECO:0007669"/>
    <property type="project" value="TreeGrafter"/>
</dbReference>
<dbReference type="PRINTS" id="PR01550">
    <property type="entry name" value="TOP6AFAMILY"/>
</dbReference>
<keyword evidence="10" id="KW-0413">Isomerase</keyword>
<dbReference type="PANTHER" id="PTHR10848:SF0">
    <property type="entry name" value="MEIOTIC RECOMBINATION PROTEIN SPO11"/>
    <property type="match status" value="1"/>
</dbReference>
<evidence type="ECO:0000256" key="5">
    <source>
        <dbReference type="ARBA" id="ARBA00012895"/>
    </source>
</evidence>
<evidence type="ECO:0000256" key="2">
    <source>
        <dbReference type="ARBA" id="ARBA00001946"/>
    </source>
</evidence>
<accession>A0AAD6CM16</accession>
<dbReference type="FunFam" id="3.40.1360.10:FF:000018">
    <property type="entry name" value="Type II DNA topoisomerase VI subunit A"/>
    <property type="match status" value="1"/>
</dbReference>
<dbReference type="CDD" id="cd00223">
    <property type="entry name" value="TOPRIM_TopoIIB_SPO"/>
    <property type="match status" value="1"/>
</dbReference>
<feature type="domain" description="Spo11/DNA topoisomerase VI subunit A N-terminal" evidence="13">
    <location>
        <begin position="128"/>
        <end position="194"/>
    </location>
</feature>
<dbReference type="GO" id="GO:0007131">
    <property type="term" value="P:reciprocal meiotic recombination"/>
    <property type="evidence" value="ECO:0007669"/>
    <property type="project" value="TreeGrafter"/>
</dbReference>
<keyword evidence="9 12" id="KW-0238">DNA-binding</keyword>
<organism evidence="15 16">
    <name type="scientific">Penicillium frequentans</name>
    <dbReference type="NCBI Taxonomy" id="3151616"/>
    <lineage>
        <taxon>Eukaryota</taxon>
        <taxon>Fungi</taxon>
        <taxon>Dikarya</taxon>
        <taxon>Ascomycota</taxon>
        <taxon>Pezizomycotina</taxon>
        <taxon>Eurotiomycetes</taxon>
        <taxon>Eurotiomycetidae</taxon>
        <taxon>Eurotiales</taxon>
        <taxon>Aspergillaceae</taxon>
        <taxon>Penicillium</taxon>
    </lineage>
</organism>
<keyword evidence="6" id="KW-0479">Metal-binding</keyword>
<evidence type="ECO:0000313" key="16">
    <source>
        <dbReference type="Proteomes" id="UP001220324"/>
    </source>
</evidence>
<comment type="cofactor">
    <cofactor evidence="2">
        <name>Mg(2+)</name>
        <dbReference type="ChEBI" id="CHEBI:18420"/>
    </cofactor>
</comment>
<comment type="catalytic activity">
    <reaction evidence="1">
        <text>ATP-dependent breakage, passage and rejoining of double-stranded DNA.</text>
        <dbReference type="EC" id="5.6.2.2"/>
    </reaction>
</comment>
<evidence type="ECO:0000259" key="14">
    <source>
        <dbReference type="Pfam" id="PF21180"/>
    </source>
</evidence>
<dbReference type="Proteomes" id="UP001220324">
    <property type="component" value="Unassembled WGS sequence"/>
</dbReference>